<name>A0ABQ7FUJ4_DUNSA</name>
<dbReference type="Pfam" id="PF25293">
    <property type="entry name" value="Beta-prop_EMC1_N"/>
    <property type="match status" value="1"/>
</dbReference>
<comment type="caution">
    <text evidence="2">The sequence shown here is derived from an EMBL/GenBank/DDBJ whole genome shotgun (WGS) entry which is preliminary data.</text>
</comment>
<keyword evidence="3" id="KW-1185">Reference proteome</keyword>
<evidence type="ECO:0000313" key="3">
    <source>
        <dbReference type="Proteomes" id="UP000815325"/>
    </source>
</evidence>
<protein>
    <recommendedName>
        <fullName evidence="1">EMC1 first beta-propeller domain-containing protein</fullName>
    </recommendedName>
</protein>
<dbReference type="EMBL" id="MU071397">
    <property type="protein sequence ID" value="KAF5826084.1"/>
    <property type="molecule type" value="Genomic_DNA"/>
</dbReference>
<dbReference type="InterPro" id="IPR058545">
    <property type="entry name" value="Beta-prop_EMC1_1st"/>
</dbReference>
<accession>A0ABQ7FUJ4</accession>
<gene>
    <name evidence="2" type="ORF">DUNSADRAFT_4933</name>
</gene>
<sequence>MTQPWSRPFQQCWDERFVPVIPAKPRQPCYDSGPAHQVPRPSILWCLVRKHPVPVISAKPRQPWYDSGPTHQVPHSSIPCCQVHEHPVPVISANLLQLNQTAWENGAHWVLLLKVSKKQGVQKLAFFEGASAVSAGQEGPSGTEYLAVASVSGLKRDSVTLQYINTRGGTVVGKDVAVPRGATDRLAPGSVAPGLRSVAVGTFQMKDNSDGFRALLVWGDERISLVQQGVTVWVRDEYLAGVQVS</sequence>
<evidence type="ECO:0000313" key="2">
    <source>
        <dbReference type="EMBL" id="KAF5826084.1"/>
    </source>
</evidence>
<feature type="domain" description="EMC1 first beta-propeller" evidence="1">
    <location>
        <begin position="96"/>
        <end position="237"/>
    </location>
</feature>
<evidence type="ECO:0000259" key="1">
    <source>
        <dbReference type="Pfam" id="PF25293"/>
    </source>
</evidence>
<reference evidence="2" key="1">
    <citation type="submission" date="2017-08" db="EMBL/GenBank/DDBJ databases">
        <authorList>
            <person name="Polle J.E."/>
            <person name="Barry K."/>
            <person name="Cushman J."/>
            <person name="Schmutz J."/>
            <person name="Tran D."/>
            <person name="Hathwaick L.T."/>
            <person name="Yim W.C."/>
            <person name="Jenkins J."/>
            <person name="Mckie-Krisberg Z.M."/>
            <person name="Prochnik S."/>
            <person name="Lindquist E."/>
            <person name="Dockter R.B."/>
            <person name="Adam C."/>
            <person name="Molina H."/>
            <person name="Bunkerborg J."/>
            <person name="Jin E."/>
            <person name="Buchheim M."/>
            <person name="Magnuson J."/>
        </authorList>
    </citation>
    <scope>NUCLEOTIDE SEQUENCE</scope>
    <source>
        <strain evidence="2">CCAP 19/18</strain>
    </source>
</reference>
<proteinExistence type="predicted"/>
<dbReference type="Proteomes" id="UP000815325">
    <property type="component" value="Unassembled WGS sequence"/>
</dbReference>
<organism evidence="2 3">
    <name type="scientific">Dunaliella salina</name>
    <name type="common">Green alga</name>
    <name type="synonym">Protococcus salinus</name>
    <dbReference type="NCBI Taxonomy" id="3046"/>
    <lineage>
        <taxon>Eukaryota</taxon>
        <taxon>Viridiplantae</taxon>
        <taxon>Chlorophyta</taxon>
        <taxon>core chlorophytes</taxon>
        <taxon>Chlorophyceae</taxon>
        <taxon>CS clade</taxon>
        <taxon>Chlamydomonadales</taxon>
        <taxon>Dunaliellaceae</taxon>
        <taxon>Dunaliella</taxon>
    </lineage>
</organism>